<evidence type="ECO:0000313" key="2">
    <source>
        <dbReference type="EMBL" id="MBO0450505.1"/>
    </source>
</evidence>
<proteinExistence type="predicted"/>
<comment type="caution">
    <text evidence="2">The sequence shown here is derived from an EMBL/GenBank/DDBJ whole genome shotgun (WGS) entry which is preliminary data.</text>
</comment>
<organism evidence="2 3">
    <name type="scientific">Candidatus Enterococcus myersii</name>
    <dbReference type="NCBI Taxonomy" id="2815322"/>
    <lineage>
        <taxon>Bacteria</taxon>
        <taxon>Bacillati</taxon>
        <taxon>Bacillota</taxon>
        <taxon>Bacilli</taxon>
        <taxon>Lactobacillales</taxon>
        <taxon>Enterococcaceae</taxon>
        <taxon>Enterococcus</taxon>
    </lineage>
</organism>
<dbReference type="Pfam" id="PF14493">
    <property type="entry name" value="HTH_40"/>
    <property type="match status" value="1"/>
</dbReference>
<accession>A0ABS3HAL5</accession>
<sequence length="342" mass="39538">MNQFILALFSMTDKLKTSTLFHLLKGKRTSAIMSYAFFTNLLPFLGCQVDLSLKVFENAIATLEKEGLLVKSEAATYRITAKGQSQLNLQLRESLLEVDYFNFGRSDENCFRLLAYFIQQVSKGQENLRPLETSPLFTRPVAQLITQQKASPDILYEELAQLFNKLTQVAGDFLAQQFSGATVLAKTAYQILPDEYQKEPWSQLYQASCLHPLLKEIKKAQKKTLCYQLLKGLLQQNYNKSMLYTRQLLLEEKSIGEVAQIRDLKVGTISDHIVEWSLYEESFPFERFISKASRENLDLLAAKEDVYAMRYSAVNEKFPLDFIEFRLYQIKQKRDENYDIRG</sequence>
<feature type="domain" description="Helicase Helix-turn-helix" evidence="1">
    <location>
        <begin position="242"/>
        <end position="323"/>
    </location>
</feature>
<name>A0ABS3HAL5_9ENTE</name>
<protein>
    <submittedName>
        <fullName evidence="2">Helix-turn-helix domain-containing protein</fullName>
    </submittedName>
</protein>
<dbReference type="RefSeq" id="WP_206905610.1">
    <property type="nucleotide sequence ID" value="NZ_JAFLVT010000020.1"/>
</dbReference>
<evidence type="ECO:0000259" key="1">
    <source>
        <dbReference type="Pfam" id="PF14493"/>
    </source>
</evidence>
<keyword evidence="3" id="KW-1185">Reference proteome</keyword>
<dbReference type="Proteomes" id="UP000664256">
    <property type="component" value="Unassembled WGS sequence"/>
</dbReference>
<evidence type="ECO:0000313" key="3">
    <source>
        <dbReference type="Proteomes" id="UP000664256"/>
    </source>
</evidence>
<reference evidence="2 3" key="1">
    <citation type="submission" date="2021-03" db="EMBL/GenBank/DDBJ databases">
        <title>Enterococcal diversity collection.</title>
        <authorList>
            <person name="Gilmore M.S."/>
            <person name="Schwartzman J."/>
            <person name="Van Tyne D."/>
            <person name="Martin M."/>
            <person name="Earl A.M."/>
            <person name="Manson A.L."/>
            <person name="Straub T."/>
            <person name="Salamzade R."/>
            <person name="Saavedra J."/>
            <person name="Lebreton F."/>
            <person name="Prichula J."/>
            <person name="Schaufler K."/>
            <person name="Gaca A."/>
            <person name="Sgardioli B."/>
            <person name="Wagenaar J."/>
            <person name="Strong T."/>
        </authorList>
    </citation>
    <scope>NUCLEOTIDE SEQUENCE [LARGE SCALE GENOMIC DNA]</scope>
    <source>
        <strain evidence="2 3">MJM12</strain>
    </source>
</reference>
<gene>
    <name evidence="2" type="ORF">JZO76_13395</name>
</gene>
<dbReference type="EMBL" id="JAFLVT010000020">
    <property type="protein sequence ID" value="MBO0450505.1"/>
    <property type="molecule type" value="Genomic_DNA"/>
</dbReference>
<dbReference type="InterPro" id="IPR029491">
    <property type="entry name" value="Helicase_HTH"/>
</dbReference>